<dbReference type="PROSITE" id="PS00107">
    <property type="entry name" value="PROTEIN_KINASE_ATP"/>
    <property type="match status" value="1"/>
</dbReference>
<organism evidence="9">
    <name type="scientific">Ostreococcus mediterraneus</name>
    <dbReference type="NCBI Taxonomy" id="1486918"/>
    <lineage>
        <taxon>Eukaryota</taxon>
        <taxon>Viridiplantae</taxon>
        <taxon>Chlorophyta</taxon>
        <taxon>Mamiellophyceae</taxon>
        <taxon>Mamiellales</taxon>
        <taxon>Bathycoccaceae</taxon>
        <taxon>Ostreococcus</taxon>
    </lineage>
</organism>
<dbReference type="PANTHER" id="PTHR44329:SF11">
    <property type="entry name" value="OS09G0443600 PROTEIN"/>
    <property type="match status" value="1"/>
</dbReference>
<evidence type="ECO:0000256" key="1">
    <source>
        <dbReference type="ARBA" id="ARBA00022527"/>
    </source>
</evidence>
<dbReference type="PROSITE" id="PS00108">
    <property type="entry name" value="PROTEIN_KINASE_ST"/>
    <property type="match status" value="1"/>
</dbReference>
<accession>A0A7S2QYW4</accession>
<protein>
    <recommendedName>
        <fullName evidence="8">Protein kinase domain-containing protein</fullName>
    </recommendedName>
</protein>
<proteinExistence type="inferred from homology"/>
<keyword evidence="5 6" id="KW-0067">ATP-binding</keyword>
<evidence type="ECO:0000256" key="5">
    <source>
        <dbReference type="ARBA" id="ARBA00022840"/>
    </source>
</evidence>
<dbReference type="SUPFAM" id="SSF56112">
    <property type="entry name" value="Protein kinase-like (PK-like)"/>
    <property type="match status" value="1"/>
</dbReference>
<dbReference type="InterPro" id="IPR011009">
    <property type="entry name" value="Kinase-like_dom_sf"/>
</dbReference>
<evidence type="ECO:0000256" key="4">
    <source>
        <dbReference type="ARBA" id="ARBA00022777"/>
    </source>
</evidence>
<feature type="domain" description="Protein kinase" evidence="8">
    <location>
        <begin position="43"/>
        <end position="292"/>
    </location>
</feature>
<dbReference type="GO" id="GO:0004674">
    <property type="term" value="F:protein serine/threonine kinase activity"/>
    <property type="evidence" value="ECO:0007669"/>
    <property type="project" value="UniProtKB-KW"/>
</dbReference>
<dbReference type="GO" id="GO:0005524">
    <property type="term" value="F:ATP binding"/>
    <property type="evidence" value="ECO:0007669"/>
    <property type="project" value="UniProtKB-UniRule"/>
</dbReference>
<dbReference type="InterPro" id="IPR001245">
    <property type="entry name" value="Ser-Thr/Tyr_kinase_cat_dom"/>
</dbReference>
<dbReference type="InterPro" id="IPR017441">
    <property type="entry name" value="Protein_kinase_ATP_BS"/>
</dbReference>
<comment type="similarity">
    <text evidence="7">Belongs to the protein kinase superfamily.</text>
</comment>
<dbReference type="InterPro" id="IPR008271">
    <property type="entry name" value="Ser/Thr_kinase_AS"/>
</dbReference>
<keyword evidence="3 6" id="KW-0547">Nucleotide-binding</keyword>
<sequence>MANAEVASTSTSSKDDDCVWIELDHLLVRARDEGWAVDVDKECTLERVLGKGSGGEARLARWRGALCVVKLVKPIDALARMAFIRECNIMARLRHPNVLSFYGLQKCAIVCEYANGGTLKAWLYGGKRQPLRARLEVALGIARGMDYVSSRNVLHRDLKPSNVFMKGDLPVIADFGLARFFAADGEELTGETGTYIYMAPEVIKSQHYDSRADVYSFGILLCELVTGTEPFQPHNSTGIQIATAVADKGFRPKISDDVHAGMRAIIEMCWQQDANSRPHFAQVLDSLEHMVPDIISEEEAKLAAQRESPSFQTKALNNLSSTFADWSNKISELAKPS</sequence>
<evidence type="ECO:0000313" key="9">
    <source>
        <dbReference type="EMBL" id="CAD9655984.1"/>
    </source>
</evidence>
<evidence type="ECO:0000256" key="2">
    <source>
        <dbReference type="ARBA" id="ARBA00022679"/>
    </source>
</evidence>
<feature type="binding site" evidence="6">
    <location>
        <position position="70"/>
    </location>
    <ligand>
        <name>ATP</name>
        <dbReference type="ChEBI" id="CHEBI:30616"/>
    </ligand>
</feature>
<name>A0A7S2QYW4_9CHLO</name>
<evidence type="ECO:0000256" key="6">
    <source>
        <dbReference type="PROSITE-ProRule" id="PRU10141"/>
    </source>
</evidence>
<gene>
    <name evidence="9" type="ORF">OMED0932_LOCUS1730</name>
</gene>
<dbReference type="PANTHER" id="PTHR44329">
    <property type="entry name" value="SERINE/THREONINE-PROTEIN KINASE TNNI3K-RELATED"/>
    <property type="match status" value="1"/>
</dbReference>
<dbReference type="InterPro" id="IPR051681">
    <property type="entry name" value="Ser/Thr_Kinases-Pseudokinases"/>
</dbReference>
<dbReference type="CDD" id="cd13999">
    <property type="entry name" value="STKc_MAP3K-like"/>
    <property type="match status" value="1"/>
</dbReference>
<dbReference type="Gene3D" id="1.10.510.10">
    <property type="entry name" value="Transferase(Phosphotransferase) domain 1"/>
    <property type="match status" value="1"/>
</dbReference>
<dbReference type="Pfam" id="PF07714">
    <property type="entry name" value="PK_Tyr_Ser-Thr"/>
    <property type="match status" value="1"/>
</dbReference>
<dbReference type="InterPro" id="IPR000719">
    <property type="entry name" value="Prot_kinase_dom"/>
</dbReference>
<reference evidence="9" key="1">
    <citation type="submission" date="2021-01" db="EMBL/GenBank/DDBJ databases">
        <authorList>
            <person name="Corre E."/>
            <person name="Pelletier E."/>
            <person name="Niang G."/>
            <person name="Scheremetjew M."/>
            <person name="Finn R."/>
            <person name="Kale V."/>
            <person name="Holt S."/>
            <person name="Cochrane G."/>
            <person name="Meng A."/>
            <person name="Brown T."/>
            <person name="Cohen L."/>
        </authorList>
    </citation>
    <scope>NUCLEOTIDE SEQUENCE</scope>
    <source>
        <strain evidence="9">Clade-D-RCC2596</strain>
    </source>
</reference>
<evidence type="ECO:0000259" key="8">
    <source>
        <dbReference type="PROSITE" id="PS50011"/>
    </source>
</evidence>
<evidence type="ECO:0000256" key="3">
    <source>
        <dbReference type="ARBA" id="ARBA00022741"/>
    </source>
</evidence>
<dbReference type="AlphaFoldDB" id="A0A7S2QYW4"/>
<keyword evidence="2" id="KW-0808">Transferase</keyword>
<dbReference type="PROSITE" id="PS50011">
    <property type="entry name" value="PROTEIN_KINASE_DOM"/>
    <property type="match status" value="1"/>
</dbReference>
<keyword evidence="1 7" id="KW-0723">Serine/threonine-protein kinase</keyword>
<evidence type="ECO:0000256" key="7">
    <source>
        <dbReference type="RuleBase" id="RU000304"/>
    </source>
</evidence>
<dbReference type="PRINTS" id="PR00109">
    <property type="entry name" value="TYRKINASE"/>
</dbReference>
<dbReference type="SMART" id="SM00220">
    <property type="entry name" value="S_TKc"/>
    <property type="match status" value="1"/>
</dbReference>
<keyword evidence="4" id="KW-0418">Kinase</keyword>
<dbReference type="Gene3D" id="3.30.200.20">
    <property type="entry name" value="Phosphorylase Kinase, domain 1"/>
    <property type="match status" value="1"/>
</dbReference>
<dbReference type="EMBL" id="HBHH01004364">
    <property type="protein sequence ID" value="CAD9655984.1"/>
    <property type="molecule type" value="Transcribed_RNA"/>
</dbReference>